<name>W1YJ40_9ZZZZ</name>
<gene>
    <name evidence="1" type="ORF">Q604_UNBC03539G0001</name>
</gene>
<proteinExistence type="predicted"/>
<dbReference type="InterPro" id="IPR029063">
    <property type="entry name" value="SAM-dependent_MTases_sf"/>
</dbReference>
<dbReference type="InterPro" id="IPR002903">
    <property type="entry name" value="RsmH"/>
</dbReference>
<reference evidence="1" key="1">
    <citation type="submission" date="2013-12" db="EMBL/GenBank/DDBJ databases">
        <title>A Varibaculum cambriense genome reconstructed from a premature infant gut community with otherwise low bacterial novelty that shifts toward anaerobic metabolism during the third week of life.</title>
        <authorList>
            <person name="Brown C.T."/>
            <person name="Sharon I."/>
            <person name="Thomas B.C."/>
            <person name="Castelle C.J."/>
            <person name="Morowitz M.J."/>
            <person name="Banfield J.F."/>
        </authorList>
    </citation>
    <scope>NUCLEOTIDE SEQUENCE</scope>
</reference>
<comment type="caution">
    <text evidence="1">The sequence shown here is derived from an EMBL/GenBank/DDBJ whole genome shotgun (WGS) entry which is preliminary data.</text>
</comment>
<keyword evidence="1" id="KW-0489">Methyltransferase</keyword>
<accession>W1YJ40</accession>
<dbReference type="GO" id="GO:0008168">
    <property type="term" value="F:methyltransferase activity"/>
    <property type="evidence" value="ECO:0007669"/>
    <property type="project" value="UniProtKB-KW"/>
</dbReference>
<dbReference type="GO" id="GO:0032259">
    <property type="term" value="P:methylation"/>
    <property type="evidence" value="ECO:0007669"/>
    <property type="project" value="UniProtKB-KW"/>
</dbReference>
<dbReference type="EMBL" id="AZMM01003539">
    <property type="protein sequence ID" value="ETJ42492.1"/>
    <property type="molecule type" value="Genomic_DNA"/>
</dbReference>
<organism evidence="1">
    <name type="scientific">human gut metagenome</name>
    <dbReference type="NCBI Taxonomy" id="408170"/>
    <lineage>
        <taxon>unclassified sequences</taxon>
        <taxon>metagenomes</taxon>
        <taxon>organismal metagenomes</taxon>
    </lineage>
</organism>
<dbReference type="Pfam" id="PF01795">
    <property type="entry name" value="Methyltransf_5"/>
    <property type="match status" value="1"/>
</dbReference>
<keyword evidence="1" id="KW-0808">Transferase</keyword>
<protein>
    <submittedName>
        <fullName evidence="1">Ribosomal RNA small subunit methyltransferase H</fullName>
    </submittedName>
</protein>
<dbReference type="AlphaFoldDB" id="W1YJ40"/>
<dbReference type="Gene3D" id="3.40.50.150">
    <property type="entry name" value="Vaccinia Virus protein VP39"/>
    <property type="match status" value="1"/>
</dbReference>
<evidence type="ECO:0000313" key="1">
    <source>
        <dbReference type="EMBL" id="ETJ42492.1"/>
    </source>
</evidence>
<sequence>LPMCVCNHKAVVKAKNKAIEPSAGEIEVNPRARSAKLRVAVKL</sequence>
<feature type="non-terminal residue" evidence="1">
    <location>
        <position position="1"/>
    </location>
</feature>